<sequence>MPALNIFSTVFLFILSPIKNLGKRFNKSIKRPASGLSLLTCSINKILPPGFVTLRSPLRPRMGSGTVEKTRAVGFPIEPECRLEVLRLLSRRLSEEGTAVIKNGRIVGVEDGDTTGEIYGAAIDIGTTTVVLSLIDMITGKELAVVSALNPQKEFGQDVLSRISHAKRGEPFLLELQKSIIDCVNDLLEKASQKVSIDKKHIYEIAVAANTTMTHLFLGVNPESIGYAPYSPVLAGGIDVKAKTLGLDISPFGGVYCVPAISGYVGGDIVAGIIATGFYKKGEVALFIDIGTNGEIVLFDGCEMVACSCVAGPALEGVNISCGMRAASGAIYEAKIEDDVFVRTIGDERPKGICGSGIVDLVAELLKVGFVEQSGRMLPPAEAQKIIREDLACRLIEKGTSIAFVVAYGGEHGDDVYITARDIRQVQLAKGAVWAGIRSLLKEKRLSPNDINRVYVAGAFGAHLRPQSLSRIGMIAAEWEERLVFAGNTSKAGALMCLLSRTMREEAERIARKVKCLELSTLEGFDRLFADSLRFPEGDRP</sequence>
<dbReference type="InterPro" id="IPR041414">
    <property type="entry name" value="Raco-like_middle"/>
</dbReference>
<dbReference type="STRING" id="447595.SAMN05660826_01516"/>
<dbReference type="Pfam" id="PF14574">
    <property type="entry name" value="RACo_C_ter"/>
    <property type="match status" value="1"/>
</dbReference>
<proteinExistence type="predicted"/>
<dbReference type="Proteomes" id="UP000184375">
    <property type="component" value="Unassembled WGS sequence"/>
</dbReference>
<dbReference type="AlphaFoldDB" id="A0A1M7KDY9"/>
<keyword evidence="4" id="KW-1185">Reference proteome</keyword>
<feature type="domain" description="RACo-like middle region" evidence="2">
    <location>
        <begin position="119"/>
        <end position="281"/>
    </location>
</feature>
<dbReference type="InterPro" id="IPR052911">
    <property type="entry name" value="Corrinoid_activation_enz"/>
</dbReference>
<dbReference type="PANTHER" id="PTHR42895">
    <property type="entry name" value="IRON-SULFUR CLUSTER-BINDING PROTEIN-RELATED"/>
    <property type="match status" value="1"/>
</dbReference>
<evidence type="ECO:0000313" key="3">
    <source>
        <dbReference type="EMBL" id="SHM63046.1"/>
    </source>
</evidence>
<evidence type="ECO:0000313" key="4">
    <source>
        <dbReference type="Proteomes" id="UP000184375"/>
    </source>
</evidence>
<dbReference type="InterPro" id="IPR027980">
    <property type="entry name" value="RACo_C"/>
</dbReference>
<dbReference type="EMBL" id="FRCR01000008">
    <property type="protein sequence ID" value="SHM63046.1"/>
    <property type="molecule type" value="Genomic_DNA"/>
</dbReference>
<gene>
    <name evidence="3" type="ORF">SAMN05660826_01516</name>
</gene>
<name>A0A1M7KDY9_9FIRM</name>
<organism evidence="3 4">
    <name type="scientific">Caldanaerovirga acetigignens</name>
    <dbReference type="NCBI Taxonomy" id="447595"/>
    <lineage>
        <taxon>Bacteria</taxon>
        <taxon>Bacillati</taxon>
        <taxon>Bacillota</taxon>
        <taxon>Clostridia</taxon>
        <taxon>Thermosediminibacterales</taxon>
        <taxon>Thermosediminibacteraceae</taxon>
        <taxon>Caldanaerovirga</taxon>
    </lineage>
</organism>
<dbReference type="PANTHER" id="PTHR42895:SF1">
    <property type="entry name" value="IRON-SULFUR CLUSTER PROTEIN"/>
    <property type="match status" value="1"/>
</dbReference>
<protein>
    <submittedName>
        <fullName evidence="3">Uncharacterized 2Fe-2 and 4Fe-4S clusters-containing protein, contains DUF4445 domain</fullName>
    </submittedName>
</protein>
<dbReference type="InterPro" id="IPR042259">
    <property type="entry name" value="Raco-like_middle_sf"/>
</dbReference>
<evidence type="ECO:0000259" key="1">
    <source>
        <dbReference type="Pfam" id="PF14574"/>
    </source>
</evidence>
<reference evidence="4" key="1">
    <citation type="submission" date="2016-11" db="EMBL/GenBank/DDBJ databases">
        <authorList>
            <person name="Varghese N."/>
            <person name="Submissions S."/>
        </authorList>
    </citation>
    <scope>NUCLEOTIDE SEQUENCE [LARGE SCALE GENOMIC DNA]</scope>
    <source>
        <strain evidence="4">DSM 18802</strain>
    </source>
</reference>
<dbReference type="Gene3D" id="3.30.420.480">
    <property type="entry name" value="Domain of unknown function (DUF4445)"/>
    <property type="match status" value="1"/>
</dbReference>
<evidence type="ECO:0000259" key="2">
    <source>
        <dbReference type="Pfam" id="PF17651"/>
    </source>
</evidence>
<feature type="domain" description="RACo C-terminal" evidence="1">
    <location>
        <begin position="283"/>
        <end position="538"/>
    </location>
</feature>
<dbReference type="Pfam" id="PF17651">
    <property type="entry name" value="Raco_middle"/>
    <property type="match status" value="1"/>
</dbReference>
<accession>A0A1M7KDY9</accession>